<name>A0A232EG49_9HYME</name>
<evidence type="ECO:0000313" key="2">
    <source>
        <dbReference type="Proteomes" id="UP000215335"/>
    </source>
</evidence>
<dbReference type="AlphaFoldDB" id="A0A232EG49"/>
<organism evidence="1 2">
    <name type="scientific">Trichomalopsis sarcophagae</name>
    <dbReference type="NCBI Taxonomy" id="543379"/>
    <lineage>
        <taxon>Eukaryota</taxon>
        <taxon>Metazoa</taxon>
        <taxon>Ecdysozoa</taxon>
        <taxon>Arthropoda</taxon>
        <taxon>Hexapoda</taxon>
        <taxon>Insecta</taxon>
        <taxon>Pterygota</taxon>
        <taxon>Neoptera</taxon>
        <taxon>Endopterygota</taxon>
        <taxon>Hymenoptera</taxon>
        <taxon>Apocrita</taxon>
        <taxon>Proctotrupomorpha</taxon>
        <taxon>Chalcidoidea</taxon>
        <taxon>Pteromalidae</taxon>
        <taxon>Pteromalinae</taxon>
        <taxon>Trichomalopsis</taxon>
    </lineage>
</organism>
<protein>
    <submittedName>
        <fullName evidence="1">Uncharacterized protein</fullName>
    </submittedName>
</protein>
<evidence type="ECO:0000313" key="1">
    <source>
        <dbReference type="EMBL" id="OXU17298.1"/>
    </source>
</evidence>
<comment type="caution">
    <text evidence="1">The sequence shown here is derived from an EMBL/GenBank/DDBJ whole genome shotgun (WGS) entry which is preliminary data.</text>
</comment>
<keyword evidence="2" id="KW-1185">Reference proteome</keyword>
<dbReference type="EMBL" id="NNAY01004885">
    <property type="protein sequence ID" value="OXU17298.1"/>
    <property type="molecule type" value="Genomic_DNA"/>
</dbReference>
<proteinExistence type="predicted"/>
<gene>
    <name evidence="1" type="ORF">TSAR_011774</name>
</gene>
<accession>A0A232EG49</accession>
<dbReference type="Proteomes" id="UP000215335">
    <property type="component" value="Unassembled WGS sequence"/>
</dbReference>
<reference evidence="1 2" key="1">
    <citation type="journal article" date="2017" name="Curr. Biol.">
        <title>The Evolution of Venom by Co-option of Single-Copy Genes.</title>
        <authorList>
            <person name="Martinson E.O."/>
            <person name="Mrinalini"/>
            <person name="Kelkar Y.D."/>
            <person name="Chang C.H."/>
            <person name="Werren J.H."/>
        </authorList>
    </citation>
    <scope>NUCLEOTIDE SEQUENCE [LARGE SCALE GENOMIC DNA]</scope>
    <source>
        <strain evidence="1 2">Alberta</strain>
        <tissue evidence="1">Whole body</tissue>
    </source>
</reference>
<sequence length="90" mass="9941">MFDSTRRLALALSSHALSHSHSYYPYLHTVAAVPLCTRFSVSPLSSSAPSFLRSGDVPYSRALRALAMYLGLTCLHATCKRHHRNSPPLD</sequence>